<dbReference type="SMART" id="SM00174">
    <property type="entry name" value="RHO"/>
    <property type="match status" value="1"/>
</dbReference>
<dbReference type="FunFam" id="3.40.50.300:FF:001656">
    <property type="entry name" value="Rab11B GTPase, putative"/>
    <property type="match status" value="1"/>
</dbReference>
<comment type="caution">
    <text evidence="3">The sequence shown here is derived from an EMBL/GenBank/DDBJ whole genome shotgun (WGS) entry which is preliminary data.</text>
</comment>
<dbReference type="SMART" id="SM00176">
    <property type="entry name" value="RAN"/>
    <property type="match status" value="1"/>
</dbReference>
<dbReference type="SUPFAM" id="SSF52540">
    <property type="entry name" value="P-loop containing nucleoside triphosphate hydrolases"/>
    <property type="match status" value="1"/>
</dbReference>
<dbReference type="PANTHER" id="PTHR47978">
    <property type="match status" value="1"/>
</dbReference>
<evidence type="ECO:0000256" key="2">
    <source>
        <dbReference type="ARBA" id="ARBA00022741"/>
    </source>
</evidence>
<dbReference type="InterPro" id="IPR027417">
    <property type="entry name" value="P-loop_NTPase"/>
</dbReference>
<keyword evidence="4" id="KW-1185">Reference proteome</keyword>
<gene>
    <name evidence="3" type="ORF">JTE90_028818</name>
</gene>
<dbReference type="GO" id="GO:0005525">
    <property type="term" value="F:GTP binding"/>
    <property type="evidence" value="ECO:0007669"/>
    <property type="project" value="InterPro"/>
</dbReference>
<keyword evidence="2" id="KW-0547">Nucleotide-binding</keyword>
<dbReference type="PROSITE" id="PS51419">
    <property type="entry name" value="RAB"/>
    <property type="match status" value="1"/>
</dbReference>
<dbReference type="Gene3D" id="3.40.50.300">
    <property type="entry name" value="P-loop containing nucleotide triphosphate hydrolases"/>
    <property type="match status" value="1"/>
</dbReference>
<organism evidence="3 4">
    <name type="scientific">Oedothorax gibbosus</name>
    <dbReference type="NCBI Taxonomy" id="931172"/>
    <lineage>
        <taxon>Eukaryota</taxon>
        <taxon>Metazoa</taxon>
        <taxon>Ecdysozoa</taxon>
        <taxon>Arthropoda</taxon>
        <taxon>Chelicerata</taxon>
        <taxon>Arachnida</taxon>
        <taxon>Araneae</taxon>
        <taxon>Araneomorphae</taxon>
        <taxon>Entelegynae</taxon>
        <taxon>Araneoidea</taxon>
        <taxon>Linyphiidae</taxon>
        <taxon>Erigoninae</taxon>
        <taxon>Oedothorax</taxon>
    </lineage>
</organism>
<dbReference type="InterPro" id="IPR005225">
    <property type="entry name" value="Small_GTP-bd"/>
</dbReference>
<evidence type="ECO:0008006" key="5">
    <source>
        <dbReference type="Google" id="ProtNLM"/>
    </source>
</evidence>
<evidence type="ECO:0000313" key="3">
    <source>
        <dbReference type="EMBL" id="KAG8201158.1"/>
    </source>
</evidence>
<accession>A0AAV6VYM1</accession>
<dbReference type="AlphaFoldDB" id="A0AAV6VYM1"/>
<name>A0AAV6VYM1_9ARAC</name>
<protein>
    <recommendedName>
        <fullName evidence="5">Rab-like protein 2A</fullName>
    </recommendedName>
</protein>
<proteinExistence type="inferred from homology"/>
<dbReference type="GO" id="GO:0003924">
    <property type="term" value="F:GTPase activity"/>
    <property type="evidence" value="ECO:0007669"/>
    <property type="project" value="InterPro"/>
</dbReference>
<dbReference type="InterPro" id="IPR001806">
    <property type="entry name" value="Small_GTPase"/>
</dbReference>
<dbReference type="NCBIfam" id="TIGR00231">
    <property type="entry name" value="small_GTP"/>
    <property type="match status" value="1"/>
</dbReference>
<evidence type="ECO:0000256" key="1">
    <source>
        <dbReference type="ARBA" id="ARBA00006270"/>
    </source>
</evidence>
<dbReference type="SMART" id="SM00173">
    <property type="entry name" value="RAS"/>
    <property type="match status" value="1"/>
</dbReference>
<comment type="similarity">
    <text evidence="1">Belongs to the small GTPase superfamily. Rab family.</text>
</comment>
<reference evidence="3 4" key="1">
    <citation type="journal article" date="2022" name="Nat. Ecol. Evol.">
        <title>A masculinizing supergene underlies an exaggerated male reproductive morph in a spider.</title>
        <authorList>
            <person name="Hendrickx F."/>
            <person name="De Corte Z."/>
            <person name="Sonet G."/>
            <person name="Van Belleghem S.M."/>
            <person name="Kostlbacher S."/>
            <person name="Vangestel C."/>
        </authorList>
    </citation>
    <scope>NUCLEOTIDE SEQUENCE [LARGE SCALE GENOMIC DNA]</scope>
    <source>
        <strain evidence="3">W744_W776</strain>
    </source>
</reference>
<dbReference type="Proteomes" id="UP000827092">
    <property type="component" value="Unassembled WGS sequence"/>
</dbReference>
<dbReference type="SMART" id="SM00175">
    <property type="entry name" value="RAB"/>
    <property type="match status" value="1"/>
</dbReference>
<dbReference type="EMBL" id="JAFNEN010000008">
    <property type="protein sequence ID" value="KAG8201158.1"/>
    <property type="molecule type" value="Genomic_DNA"/>
</dbReference>
<feature type="non-terminal residue" evidence="3">
    <location>
        <position position="1"/>
    </location>
</feature>
<sequence>PKFYAKRRYIILTISENMGDEKDVGNEKDSPSVVDYNTADEDGSLRIKIICLGDSAVGKSKLVERFLLDGYKPHSLSTYALTMYRHKTKVDGQCILVDIWDTAGQEKFNNLHPSYYHDAHACIMVFDSTRKPTYKSLTRWHTELREYRPEIPCLCAANKIDANPSVTKKSFYLPQKLKMPLYFVSASDGTNVVKLFNDAIRNAVLYKKNPTDFFDKVMQELEALGTEDEPFDITGNVFDATDSVDFSIPEVTGMSLKKCFFIFGGLEKLLLSAVCWL</sequence>
<evidence type="ECO:0000313" key="4">
    <source>
        <dbReference type="Proteomes" id="UP000827092"/>
    </source>
</evidence>
<dbReference type="PRINTS" id="PR00449">
    <property type="entry name" value="RASTRNSFRMNG"/>
</dbReference>
<dbReference type="Pfam" id="PF00071">
    <property type="entry name" value="Ras"/>
    <property type="match status" value="1"/>
</dbReference>